<sequence>MDWLDLPAVQGTLKSLLQHHSSKAAILRHSAFFTVQLSHPYVTPGKTIALTRWTFLGKIMSVLFNMLSRLVITFLPRSKRLLISWLQSPSAVILEPPQIKSDTVATGSPSVSHEVMGPDAMIFIF</sequence>
<accession>A0AC11EVQ7</accession>
<organism evidence="1">
    <name type="scientific">Ovis aries</name>
    <name type="common">Sheep</name>
    <dbReference type="NCBI Taxonomy" id="9940"/>
    <lineage>
        <taxon>Eukaryota</taxon>
        <taxon>Metazoa</taxon>
        <taxon>Chordata</taxon>
        <taxon>Craniata</taxon>
        <taxon>Vertebrata</taxon>
        <taxon>Euteleostomi</taxon>
        <taxon>Mammalia</taxon>
        <taxon>Eutheria</taxon>
        <taxon>Laurasiatheria</taxon>
        <taxon>Artiodactyla</taxon>
        <taxon>Ruminantia</taxon>
        <taxon>Pecora</taxon>
        <taxon>Bovidae</taxon>
        <taxon>Caprinae</taxon>
        <taxon>Ovis</taxon>
    </lineage>
</organism>
<reference evidence="1" key="2">
    <citation type="submission" date="2025-08" db="UniProtKB">
        <authorList>
            <consortium name="Ensembl"/>
        </authorList>
    </citation>
    <scope>IDENTIFICATION</scope>
</reference>
<dbReference type="Ensembl" id="ENSOART00020057813.1">
    <property type="protein sequence ID" value="ENSOARP00020063768.1"/>
    <property type="gene ID" value="ENSOARG00020029176.1"/>
</dbReference>
<evidence type="ECO:0000313" key="1">
    <source>
        <dbReference type="Ensembl" id="ENSOARP00020063768.1"/>
    </source>
</evidence>
<proteinExistence type="predicted"/>
<protein>
    <submittedName>
        <fullName evidence="1">Uncharacterized protein</fullName>
    </submittedName>
</protein>
<name>A0AC11EVQ7_SHEEP</name>
<reference evidence="1" key="1">
    <citation type="submission" date="2020-11" db="EMBL/GenBank/DDBJ databases">
        <authorList>
            <person name="Davenport K.M."/>
            <person name="Bickhart D.M."/>
            <person name="Smith T.P.L."/>
            <person name="Murdoch B.M."/>
            <person name="Rosen B.D."/>
        </authorList>
    </citation>
    <scope>NUCLEOTIDE SEQUENCE [LARGE SCALE GENOMIC DNA]</scope>
    <source>
        <strain evidence="1">OAR_USU_Benz2616</strain>
    </source>
</reference>
<reference evidence="1" key="3">
    <citation type="submission" date="2025-09" db="UniProtKB">
        <authorList>
            <consortium name="Ensembl"/>
        </authorList>
    </citation>
    <scope>IDENTIFICATION</scope>
</reference>